<organism evidence="6 7">
    <name type="scientific">Parelaphostrongylus tenuis</name>
    <name type="common">Meningeal worm</name>
    <dbReference type="NCBI Taxonomy" id="148309"/>
    <lineage>
        <taxon>Eukaryota</taxon>
        <taxon>Metazoa</taxon>
        <taxon>Ecdysozoa</taxon>
        <taxon>Nematoda</taxon>
        <taxon>Chromadorea</taxon>
        <taxon>Rhabditida</taxon>
        <taxon>Rhabditina</taxon>
        <taxon>Rhabditomorpha</taxon>
        <taxon>Strongyloidea</taxon>
        <taxon>Metastrongylidae</taxon>
        <taxon>Parelaphostrongylus</taxon>
    </lineage>
</organism>
<dbReference type="Proteomes" id="UP001196413">
    <property type="component" value="Unassembled WGS sequence"/>
</dbReference>
<dbReference type="SUPFAM" id="SSF48652">
    <property type="entry name" value="Tetraspanin"/>
    <property type="match status" value="1"/>
</dbReference>
<evidence type="ECO:0000256" key="4">
    <source>
        <dbReference type="ARBA" id="ARBA00023136"/>
    </source>
</evidence>
<keyword evidence="7" id="KW-1185">Reference proteome</keyword>
<evidence type="ECO:0000256" key="2">
    <source>
        <dbReference type="ARBA" id="ARBA00022692"/>
    </source>
</evidence>
<evidence type="ECO:0008006" key="8">
    <source>
        <dbReference type="Google" id="ProtNLM"/>
    </source>
</evidence>
<reference evidence="6" key="1">
    <citation type="submission" date="2021-06" db="EMBL/GenBank/DDBJ databases">
        <title>Parelaphostrongylus tenuis whole genome reference sequence.</title>
        <authorList>
            <person name="Garwood T.J."/>
            <person name="Larsen P.A."/>
            <person name="Fountain-Jones N.M."/>
            <person name="Garbe J.R."/>
            <person name="Macchietto M.G."/>
            <person name="Kania S.A."/>
            <person name="Gerhold R.W."/>
            <person name="Richards J.E."/>
            <person name="Wolf T.M."/>
        </authorList>
    </citation>
    <scope>NUCLEOTIDE SEQUENCE</scope>
    <source>
        <strain evidence="6">MNPRO001-30</strain>
        <tissue evidence="6">Meninges</tissue>
    </source>
</reference>
<gene>
    <name evidence="6" type="ORF">KIN20_028121</name>
</gene>
<keyword evidence="4 5" id="KW-0472">Membrane</keyword>
<sequence>MEIEENRKVTKMIDKLQFYEECCGVNSGDDYVTSRWAAAVTTDPVYEFEDPPLVPLSCCRQLIGSSAMNPIAKSLARCQQSSSNRNWRHTTVSLKDATEKLLRWLDEQTYIFAGVGFGFAALMTIGMAISLILCNSVKYYTFIQDE</sequence>
<evidence type="ECO:0000313" key="6">
    <source>
        <dbReference type="EMBL" id="KAJ1367250.1"/>
    </source>
</evidence>
<evidence type="ECO:0000256" key="1">
    <source>
        <dbReference type="ARBA" id="ARBA00004141"/>
    </source>
</evidence>
<dbReference type="GO" id="GO:0016020">
    <property type="term" value="C:membrane"/>
    <property type="evidence" value="ECO:0007669"/>
    <property type="project" value="UniProtKB-SubCell"/>
</dbReference>
<dbReference type="Pfam" id="PF00335">
    <property type="entry name" value="Tetraspanin"/>
    <property type="match status" value="1"/>
</dbReference>
<dbReference type="AlphaFoldDB" id="A0AAD5WEE1"/>
<feature type="transmembrane region" description="Helical" evidence="5">
    <location>
        <begin position="110"/>
        <end position="133"/>
    </location>
</feature>
<comment type="subcellular location">
    <subcellularLocation>
        <location evidence="1">Membrane</location>
        <topology evidence="1">Multi-pass membrane protein</topology>
    </subcellularLocation>
</comment>
<accession>A0AAD5WEE1</accession>
<protein>
    <recommendedName>
        <fullName evidence="8">Tetraspanin</fullName>
    </recommendedName>
</protein>
<dbReference type="EMBL" id="JAHQIW010005826">
    <property type="protein sequence ID" value="KAJ1367250.1"/>
    <property type="molecule type" value="Genomic_DNA"/>
</dbReference>
<evidence type="ECO:0000256" key="3">
    <source>
        <dbReference type="ARBA" id="ARBA00022989"/>
    </source>
</evidence>
<evidence type="ECO:0000256" key="5">
    <source>
        <dbReference type="SAM" id="Phobius"/>
    </source>
</evidence>
<dbReference type="Gene3D" id="1.10.1450.10">
    <property type="entry name" value="Tetraspanin"/>
    <property type="match status" value="1"/>
</dbReference>
<comment type="caution">
    <text evidence="6">The sequence shown here is derived from an EMBL/GenBank/DDBJ whole genome shotgun (WGS) entry which is preliminary data.</text>
</comment>
<proteinExistence type="predicted"/>
<evidence type="ECO:0000313" key="7">
    <source>
        <dbReference type="Proteomes" id="UP001196413"/>
    </source>
</evidence>
<name>A0AAD5WEE1_PARTN</name>
<dbReference type="InterPro" id="IPR008952">
    <property type="entry name" value="Tetraspanin_EC2_sf"/>
</dbReference>
<keyword evidence="3 5" id="KW-1133">Transmembrane helix</keyword>
<keyword evidence="2 5" id="KW-0812">Transmembrane</keyword>
<dbReference type="InterPro" id="IPR018499">
    <property type="entry name" value="Tetraspanin/Peripherin"/>
</dbReference>